<dbReference type="GO" id="GO:0004252">
    <property type="term" value="F:serine-type endopeptidase activity"/>
    <property type="evidence" value="ECO:0007669"/>
    <property type="project" value="UniProtKB-UniRule"/>
</dbReference>
<name>A0A1E7Q247_9GAMM</name>
<organism evidence="8 9">
    <name type="scientific">Rheinheimera salexigens</name>
    <dbReference type="NCBI Taxonomy" id="1628148"/>
    <lineage>
        <taxon>Bacteria</taxon>
        <taxon>Pseudomonadati</taxon>
        <taxon>Pseudomonadota</taxon>
        <taxon>Gammaproteobacteria</taxon>
        <taxon>Chromatiales</taxon>
        <taxon>Chromatiaceae</taxon>
        <taxon>Rheinheimera</taxon>
    </lineage>
</organism>
<dbReference type="InterPro" id="IPR015500">
    <property type="entry name" value="Peptidase_S8_subtilisin-rel"/>
</dbReference>
<dbReference type="RefSeq" id="WP_070047824.1">
    <property type="nucleotide sequence ID" value="NZ_MKEK01000001.1"/>
</dbReference>
<reference evidence="9" key="1">
    <citation type="submission" date="2016-09" db="EMBL/GenBank/DDBJ databases">
        <authorList>
            <person name="Wan X."/>
            <person name="Hou S."/>
        </authorList>
    </citation>
    <scope>NUCLEOTIDE SEQUENCE [LARGE SCALE GENOMIC DNA]</scope>
    <source>
        <strain evidence="9">KH87</strain>
    </source>
</reference>
<evidence type="ECO:0000313" key="9">
    <source>
        <dbReference type="Proteomes" id="UP000242258"/>
    </source>
</evidence>
<feature type="signal peptide" evidence="6">
    <location>
        <begin position="1"/>
        <end position="25"/>
    </location>
</feature>
<dbReference type="GO" id="GO:0006508">
    <property type="term" value="P:proteolysis"/>
    <property type="evidence" value="ECO:0007669"/>
    <property type="project" value="UniProtKB-KW"/>
</dbReference>
<evidence type="ECO:0000256" key="2">
    <source>
        <dbReference type="ARBA" id="ARBA00022670"/>
    </source>
</evidence>
<dbReference type="Proteomes" id="UP000242258">
    <property type="component" value="Unassembled WGS sequence"/>
</dbReference>
<dbReference type="PRINTS" id="PR00723">
    <property type="entry name" value="SUBTILISIN"/>
</dbReference>
<dbReference type="InterPro" id="IPR050131">
    <property type="entry name" value="Peptidase_S8_subtilisin-like"/>
</dbReference>
<dbReference type="EMBL" id="MKEK01000001">
    <property type="protein sequence ID" value="OEY68257.1"/>
    <property type="molecule type" value="Genomic_DNA"/>
</dbReference>
<dbReference type="PROSITE" id="PS51892">
    <property type="entry name" value="SUBTILASE"/>
    <property type="match status" value="1"/>
</dbReference>
<keyword evidence="3 5" id="KW-0378">Hydrolase</keyword>
<feature type="chain" id="PRO_5009200344" description="Peptidase S8/S53 domain-containing protein" evidence="6">
    <location>
        <begin position="26"/>
        <end position="473"/>
    </location>
</feature>
<dbReference type="OrthoDB" id="5405281at2"/>
<keyword evidence="2 5" id="KW-0645">Protease</keyword>
<comment type="similarity">
    <text evidence="1 5">Belongs to the peptidase S8 family.</text>
</comment>
<dbReference type="Pfam" id="PF00082">
    <property type="entry name" value="Peptidase_S8"/>
    <property type="match status" value="1"/>
</dbReference>
<keyword evidence="4 5" id="KW-0720">Serine protease</keyword>
<protein>
    <recommendedName>
        <fullName evidence="7">Peptidase S8/S53 domain-containing protein</fullName>
    </recommendedName>
</protein>
<feature type="active site" description="Charge relay system" evidence="5">
    <location>
        <position position="226"/>
    </location>
</feature>
<dbReference type="STRING" id="1628148.BI198_00770"/>
<dbReference type="SUPFAM" id="SSF52743">
    <property type="entry name" value="Subtilisin-like"/>
    <property type="match status" value="1"/>
</dbReference>
<keyword evidence="9" id="KW-1185">Reference proteome</keyword>
<keyword evidence="6" id="KW-0732">Signal</keyword>
<dbReference type="PANTHER" id="PTHR43806:SF11">
    <property type="entry name" value="CEREVISIN-RELATED"/>
    <property type="match status" value="1"/>
</dbReference>
<evidence type="ECO:0000256" key="1">
    <source>
        <dbReference type="ARBA" id="ARBA00011073"/>
    </source>
</evidence>
<feature type="domain" description="Peptidase S8/S53" evidence="7">
    <location>
        <begin position="222"/>
        <end position="464"/>
    </location>
</feature>
<evidence type="ECO:0000256" key="6">
    <source>
        <dbReference type="SAM" id="SignalP"/>
    </source>
</evidence>
<proteinExistence type="inferred from homology"/>
<accession>A0A1E7Q247</accession>
<evidence type="ECO:0000256" key="5">
    <source>
        <dbReference type="PROSITE-ProRule" id="PRU01240"/>
    </source>
</evidence>
<dbReference type="InterPro" id="IPR000209">
    <property type="entry name" value="Peptidase_S8/S53_dom"/>
</dbReference>
<evidence type="ECO:0000256" key="4">
    <source>
        <dbReference type="ARBA" id="ARBA00022825"/>
    </source>
</evidence>
<comment type="caution">
    <text evidence="8">The sequence shown here is derived from an EMBL/GenBank/DDBJ whole genome shotgun (WGS) entry which is preliminary data.</text>
</comment>
<dbReference type="InterPro" id="IPR036852">
    <property type="entry name" value="Peptidase_S8/S53_dom_sf"/>
</dbReference>
<evidence type="ECO:0000256" key="3">
    <source>
        <dbReference type="ARBA" id="ARBA00022801"/>
    </source>
</evidence>
<sequence>MKILAVCCLTLLLMPTVGFSQISLAEPLLQQIPSQVEQQLQQRTSQLQQVAQQQLAQQQLVKQLAEKATLADPLTALPQVLAIVDQQGQSLWTVVEVEQGFRAVEREWLLLLTESEWQGLVQRWPELVRYQQAKSELTALGMLLVKLKVPAELDSSLQLSQQFDATLASYAGRNHIYQPQAAVNTDASAALVTSEALATSAELVKSTELVNSAAMCTLPVRLGMVDTAVALDHPALVQQSQRLKIVQQNFLPQTLNQTYGHGTAVAGLLAAQHADIKPLLPQLTLYSASAFYPANQYQQSATLAHILQGLNWLVSQQVKVINMSLTGPDNPVLAAVIAQLVKTDVILVAAAGNGGPVAAPLYPAAYQDVLAVTALDKWQQLYRWANQGEYIDYAAFGVQVPTLSANGTVAVQSGTSMAAPVLSAAVACLRAAEPTLSLAQIRQRLTAQARDLGEPGHDSQFGNGLIAAPLKQH</sequence>
<dbReference type="PANTHER" id="PTHR43806">
    <property type="entry name" value="PEPTIDASE S8"/>
    <property type="match status" value="1"/>
</dbReference>
<feature type="active site" description="Charge relay system" evidence="5">
    <location>
        <position position="416"/>
    </location>
</feature>
<evidence type="ECO:0000259" key="7">
    <source>
        <dbReference type="Pfam" id="PF00082"/>
    </source>
</evidence>
<dbReference type="AlphaFoldDB" id="A0A1E7Q247"/>
<dbReference type="CDD" id="cd05561">
    <property type="entry name" value="Peptidases_S8_4"/>
    <property type="match status" value="1"/>
</dbReference>
<gene>
    <name evidence="8" type="ORF">BI198_00770</name>
</gene>
<feature type="active site" description="Charge relay system" evidence="5">
    <location>
        <position position="261"/>
    </location>
</feature>
<evidence type="ECO:0000313" key="8">
    <source>
        <dbReference type="EMBL" id="OEY68257.1"/>
    </source>
</evidence>
<dbReference type="Gene3D" id="3.40.50.200">
    <property type="entry name" value="Peptidase S8/S53 domain"/>
    <property type="match status" value="1"/>
</dbReference>